<feature type="domain" description="GGDEF" evidence="6">
    <location>
        <begin position="278"/>
        <end position="414"/>
    </location>
</feature>
<dbReference type="PANTHER" id="PTHR46663:SF2">
    <property type="entry name" value="GGDEF DOMAIN-CONTAINING PROTEIN"/>
    <property type="match status" value="1"/>
</dbReference>
<keyword evidence="8" id="KW-1185">Reference proteome</keyword>
<dbReference type="InterPro" id="IPR052163">
    <property type="entry name" value="DGC-Regulatory_Protein"/>
</dbReference>
<evidence type="ECO:0000259" key="6">
    <source>
        <dbReference type="PROSITE" id="PS50887"/>
    </source>
</evidence>
<evidence type="ECO:0000256" key="3">
    <source>
        <dbReference type="SAM" id="MobiDB-lite"/>
    </source>
</evidence>
<protein>
    <submittedName>
        <fullName evidence="7">Diguanylate cyclase</fullName>
    </submittedName>
</protein>
<dbReference type="GO" id="GO:0005886">
    <property type="term" value="C:plasma membrane"/>
    <property type="evidence" value="ECO:0007669"/>
    <property type="project" value="UniProtKB-SubCell"/>
</dbReference>
<comment type="subcellular location">
    <subcellularLocation>
        <location evidence="2">Cell inner membrane</location>
    </subcellularLocation>
</comment>
<accession>A0AAI8PA48</accession>
<dbReference type="InterPro" id="IPR029787">
    <property type="entry name" value="Nucleotide_cyclase"/>
</dbReference>
<gene>
    <name evidence="7" type="ORF">DZC75_02800</name>
</gene>
<dbReference type="GO" id="GO:0007165">
    <property type="term" value="P:signal transduction"/>
    <property type="evidence" value="ECO:0007669"/>
    <property type="project" value="InterPro"/>
</dbReference>
<dbReference type="InterPro" id="IPR043128">
    <property type="entry name" value="Rev_trsase/Diguanyl_cyclase"/>
</dbReference>
<dbReference type="Gene3D" id="6.10.340.10">
    <property type="match status" value="1"/>
</dbReference>
<evidence type="ECO:0000313" key="7">
    <source>
        <dbReference type="EMBL" id="AXO86986.1"/>
    </source>
</evidence>
<dbReference type="NCBIfam" id="TIGR00254">
    <property type="entry name" value="GGDEF"/>
    <property type="match status" value="1"/>
</dbReference>
<feature type="domain" description="HAMP" evidence="5">
    <location>
        <begin position="182"/>
        <end position="235"/>
    </location>
</feature>
<dbReference type="PROSITE" id="PS50887">
    <property type="entry name" value="GGDEF"/>
    <property type="match status" value="1"/>
</dbReference>
<dbReference type="EMBL" id="CP031641">
    <property type="protein sequence ID" value="AXO86986.1"/>
    <property type="molecule type" value="Genomic_DNA"/>
</dbReference>
<dbReference type="SMART" id="SM00304">
    <property type="entry name" value="HAMP"/>
    <property type="match status" value="1"/>
</dbReference>
<dbReference type="InterPro" id="IPR033417">
    <property type="entry name" value="CHASE8"/>
</dbReference>
<dbReference type="SMART" id="SM00267">
    <property type="entry name" value="GGDEF"/>
    <property type="match status" value="1"/>
</dbReference>
<dbReference type="Pfam" id="PF17152">
    <property type="entry name" value="CHASE8"/>
    <property type="match status" value="1"/>
</dbReference>
<proteinExistence type="predicted"/>
<feature type="region of interest" description="Disordered" evidence="3">
    <location>
        <begin position="399"/>
        <end position="422"/>
    </location>
</feature>
<dbReference type="GO" id="GO:0003824">
    <property type="term" value="F:catalytic activity"/>
    <property type="evidence" value="ECO:0007669"/>
    <property type="project" value="UniProtKB-ARBA"/>
</dbReference>
<dbReference type="Gene3D" id="3.30.70.270">
    <property type="match status" value="1"/>
</dbReference>
<dbReference type="PROSITE" id="PS50885">
    <property type="entry name" value="HAMP"/>
    <property type="match status" value="1"/>
</dbReference>
<evidence type="ECO:0000256" key="1">
    <source>
        <dbReference type="ARBA" id="ARBA00001946"/>
    </source>
</evidence>
<dbReference type="Pfam" id="PF00672">
    <property type="entry name" value="HAMP"/>
    <property type="match status" value="1"/>
</dbReference>
<evidence type="ECO:0000256" key="2">
    <source>
        <dbReference type="ARBA" id="ARBA00004533"/>
    </source>
</evidence>
<feature type="transmembrane region" description="Helical" evidence="4">
    <location>
        <begin position="154"/>
        <end position="176"/>
    </location>
</feature>
<dbReference type="AlphaFoldDB" id="A0AAI8PA48"/>
<dbReference type="Proteomes" id="UP000258127">
    <property type="component" value="Chromosome"/>
</dbReference>
<comment type="cofactor">
    <cofactor evidence="1">
        <name>Mg(2+)</name>
        <dbReference type="ChEBI" id="CHEBI:18420"/>
    </cofactor>
</comment>
<dbReference type="InterPro" id="IPR003660">
    <property type="entry name" value="HAMP_dom"/>
</dbReference>
<dbReference type="Pfam" id="PF00990">
    <property type="entry name" value="GGDEF"/>
    <property type="match status" value="1"/>
</dbReference>
<dbReference type="RefSeq" id="WP_116887531.1">
    <property type="nucleotide sequence ID" value="NZ_CP031641.1"/>
</dbReference>
<reference evidence="7 8" key="1">
    <citation type="submission" date="2018-08" db="EMBL/GenBank/DDBJ databases">
        <authorList>
            <person name="Lee Y."/>
            <person name="Kakembo D."/>
        </authorList>
    </citation>
    <scope>NUCLEOTIDE SEQUENCE [LARGE SCALE GENOMIC DNA]</scope>
    <source>
        <strain evidence="7 8">JBCS1880</strain>
    </source>
</reference>
<organism evidence="7 8">
    <name type="scientific">Pseudomonas parafulva</name>
    <dbReference type="NCBI Taxonomy" id="157782"/>
    <lineage>
        <taxon>Bacteria</taxon>
        <taxon>Pseudomonadati</taxon>
        <taxon>Pseudomonadota</taxon>
        <taxon>Gammaproteobacteria</taxon>
        <taxon>Pseudomonadales</taxon>
        <taxon>Pseudomonadaceae</taxon>
        <taxon>Pseudomonas</taxon>
    </lineage>
</organism>
<evidence type="ECO:0000256" key="4">
    <source>
        <dbReference type="SAM" id="Phobius"/>
    </source>
</evidence>
<dbReference type="CDD" id="cd01949">
    <property type="entry name" value="GGDEF"/>
    <property type="match status" value="1"/>
</dbReference>
<keyword evidence="4" id="KW-1133">Transmembrane helix</keyword>
<name>A0AAI8PA48_9PSED</name>
<feature type="compositionally biased region" description="Basic residues" evidence="3">
    <location>
        <begin position="400"/>
        <end position="409"/>
    </location>
</feature>
<dbReference type="PANTHER" id="PTHR46663">
    <property type="entry name" value="DIGUANYLATE CYCLASE DGCT-RELATED"/>
    <property type="match status" value="1"/>
</dbReference>
<evidence type="ECO:0000313" key="8">
    <source>
        <dbReference type="Proteomes" id="UP000258127"/>
    </source>
</evidence>
<dbReference type="CDD" id="cd06225">
    <property type="entry name" value="HAMP"/>
    <property type="match status" value="1"/>
</dbReference>
<dbReference type="FunFam" id="3.30.70.270:FF:000001">
    <property type="entry name" value="Diguanylate cyclase domain protein"/>
    <property type="match status" value="1"/>
</dbReference>
<keyword evidence="4" id="KW-0472">Membrane</keyword>
<keyword evidence="4" id="KW-0812">Transmembrane</keyword>
<feature type="transmembrane region" description="Helical" evidence="4">
    <location>
        <begin position="21"/>
        <end position="44"/>
    </location>
</feature>
<dbReference type="InterPro" id="IPR000160">
    <property type="entry name" value="GGDEF_dom"/>
</dbReference>
<evidence type="ECO:0000259" key="5">
    <source>
        <dbReference type="PROSITE" id="PS50885"/>
    </source>
</evidence>
<dbReference type="SUPFAM" id="SSF55073">
    <property type="entry name" value="Nucleotide cyclase"/>
    <property type="match status" value="1"/>
</dbReference>
<sequence length="422" mass="46126">MTSRLTRRRRPTLRAALGRGHLAIALLAVGLAGISGTLLGVAALRVHANHNLELIARSISYTVEAAVVFDDSPAASEALAVIAGSEEVADAKVFALDGDLLAHWQRDDTGLLAPLERQVAKALLDEPIHRPIVHQQRTVGHIELTGQGGSLLRFLLSGLFGILCCILLSTLVALHLSRRLFGDIVRPLRSLASVAHAARRERSFDRRVPEARIAELNELGTDFNALLDELEVWQSHLQSENATLAHQASHDSLTGLPNRAFFEGRLNRSLRNAARLQDHMAVLFLDSDHFKQINDSLGHAVGDEVLINVASRVRAQLREHDLVARLGGDEFAVLLTPLHSREDAERIADKIVASMRLPIQLDDGRRVPSALSVGIAFYPDDGQDPASLLNAADAAMYQAKRSRRGHRQAARGDWATDPDDRS</sequence>